<keyword evidence="7" id="KW-0446">Lipid-binding</keyword>
<keyword evidence="4" id="KW-0813">Transport</keyword>
<feature type="chain" id="PRO_5040557566" description="Apolipoprotein D" evidence="10">
    <location>
        <begin position="17"/>
        <end position="191"/>
    </location>
</feature>
<dbReference type="SUPFAM" id="SSF50814">
    <property type="entry name" value="Lipocalins"/>
    <property type="match status" value="1"/>
</dbReference>
<dbReference type="PIRSF" id="PIRSF036893">
    <property type="entry name" value="Lipocalin_ApoD"/>
    <property type="match status" value="1"/>
</dbReference>
<name>A0A9N9WTE9_9DIPT</name>
<dbReference type="GO" id="GO:0008289">
    <property type="term" value="F:lipid binding"/>
    <property type="evidence" value="ECO:0007669"/>
    <property type="project" value="UniProtKB-KW"/>
</dbReference>
<reference evidence="12" key="1">
    <citation type="submission" date="2022-01" db="EMBL/GenBank/DDBJ databases">
        <authorList>
            <person name="King R."/>
        </authorList>
    </citation>
    <scope>NUCLEOTIDE SEQUENCE</scope>
</reference>
<evidence type="ECO:0000256" key="8">
    <source>
        <dbReference type="ARBA" id="ARBA00023157"/>
    </source>
</evidence>
<comment type="similarity">
    <text evidence="2 10">Belongs to the calycin superfamily. Lipocalin family.</text>
</comment>
<evidence type="ECO:0000313" key="13">
    <source>
        <dbReference type="Proteomes" id="UP001153620"/>
    </source>
</evidence>
<comment type="subcellular location">
    <subcellularLocation>
        <location evidence="1">Secreted</location>
    </subcellularLocation>
</comment>
<evidence type="ECO:0000256" key="1">
    <source>
        <dbReference type="ARBA" id="ARBA00004613"/>
    </source>
</evidence>
<evidence type="ECO:0000256" key="2">
    <source>
        <dbReference type="ARBA" id="ARBA00006889"/>
    </source>
</evidence>
<dbReference type="Proteomes" id="UP001153620">
    <property type="component" value="Chromosome 2"/>
</dbReference>
<dbReference type="OrthoDB" id="565904at2759"/>
<dbReference type="Pfam" id="PF08212">
    <property type="entry name" value="Lipocalin_2"/>
    <property type="match status" value="1"/>
</dbReference>
<evidence type="ECO:0000256" key="5">
    <source>
        <dbReference type="ARBA" id="ARBA00022525"/>
    </source>
</evidence>
<dbReference type="EMBL" id="OU895878">
    <property type="protein sequence ID" value="CAG9803439.1"/>
    <property type="molecule type" value="Genomic_DNA"/>
</dbReference>
<dbReference type="GO" id="GO:0000302">
    <property type="term" value="P:response to reactive oxygen species"/>
    <property type="evidence" value="ECO:0007669"/>
    <property type="project" value="TreeGrafter"/>
</dbReference>
<evidence type="ECO:0000256" key="9">
    <source>
        <dbReference type="ARBA" id="ARBA00023180"/>
    </source>
</evidence>
<evidence type="ECO:0000256" key="6">
    <source>
        <dbReference type="ARBA" id="ARBA00022729"/>
    </source>
</evidence>
<evidence type="ECO:0000256" key="10">
    <source>
        <dbReference type="PIRNR" id="PIRNR036893"/>
    </source>
</evidence>
<dbReference type="PANTHER" id="PTHR10612:SF62">
    <property type="entry name" value="LIPOCALIN_CYTOSOLIC FATTY-ACID BINDING DOMAIN-CONTAINING PROTEIN"/>
    <property type="match status" value="1"/>
</dbReference>
<accession>A0A9N9WTE9</accession>
<keyword evidence="8" id="KW-1015">Disulfide bond</keyword>
<dbReference type="PRINTS" id="PR01273">
    <property type="entry name" value="INVTBRTCOLOR"/>
</dbReference>
<dbReference type="GO" id="GO:0005737">
    <property type="term" value="C:cytoplasm"/>
    <property type="evidence" value="ECO:0007669"/>
    <property type="project" value="TreeGrafter"/>
</dbReference>
<keyword evidence="9" id="KW-0325">Glycoprotein</keyword>
<feature type="signal peptide" evidence="10">
    <location>
        <begin position="1"/>
        <end position="16"/>
    </location>
</feature>
<dbReference type="GO" id="GO:0005576">
    <property type="term" value="C:extracellular region"/>
    <property type="evidence" value="ECO:0007669"/>
    <property type="project" value="UniProtKB-SubCell"/>
</dbReference>
<reference evidence="12" key="2">
    <citation type="submission" date="2022-10" db="EMBL/GenBank/DDBJ databases">
        <authorList>
            <consortium name="ENA_rothamsted_submissions"/>
            <consortium name="culmorum"/>
            <person name="King R."/>
        </authorList>
    </citation>
    <scope>NUCLEOTIDE SEQUENCE</scope>
</reference>
<dbReference type="AlphaFoldDB" id="A0A9N9WTE9"/>
<keyword evidence="5" id="KW-0964">Secreted</keyword>
<gene>
    <name evidence="12" type="ORF">CHIRRI_LOCUS6339</name>
</gene>
<evidence type="ECO:0000256" key="7">
    <source>
        <dbReference type="ARBA" id="ARBA00023121"/>
    </source>
</evidence>
<dbReference type="InterPro" id="IPR022271">
    <property type="entry name" value="Lipocalin_ApoD"/>
</dbReference>
<keyword evidence="6 10" id="KW-0732">Signal</keyword>
<protein>
    <recommendedName>
        <fullName evidence="3">Apolipoprotein D</fullName>
    </recommendedName>
</protein>
<dbReference type="InterPro" id="IPR000566">
    <property type="entry name" value="Lipocln_cytosolic_FA-bd_dom"/>
</dbReference>
<evidence type="ECO:0000256" key="3">
    <source>
        <dbReference type="ARBA" id="ARBA00019890"/>
    </source>
</evidence>
<proteinExistence type="inferred from homology"/>
<dbReference type="GO" id="GO:0006629">
    <property type="term" value="P:lipid metabolic process"/>
    <property type="evidence" value="ECO:0007669"/>
    <property type="project" value="TreeGrafter"/>
</dbReference>
<dbReference type="GO" id="GO:0031409">
    <property type="term" value="F:pigment binding"/>
    <property type="evidence" value="ECO:0007669"/>
    <property type="project" value="InterPro"/>
</dbReference>
<organism evidence="12 13">
    <name type="scientific">Chironomus riparius</name>
    <dbReference type="NCBI Taxonomy" id="315576"/>
    <lineage>
        <taxon>Eukaryota</taxon>
        <taxon>Metazoa</taxon>
        <taxon>Ecdysozoa</taxon>
        <taxon>Arthropoda</taxon>
        <taxon>Hexapoda</taxon>
        <taxon>Insecta</taxon>
        <taxon>Pterygota</taxon>
        <taxon>Neoptera</taxon>
        <taxon>Endopterygota</taxon>
        <taxon>Diptera</taxon>
        <taxon>Nematocera</taxon>
        <taxon>Chironomoidea</taxon>
        <taxon>Chironomidae</taxon>
        <taxon>Chironominae</taxon>
        <taxon>Chironomus</taxon>
    </lineage>
</organism>
<evidence type="ECO:0000259" key="11">
    <source>
        <dbReference type="Pfam" id="PF08212"/>
    </source>
</evidence>
<evidence type="ECO:0000313" key="12">
    <source>
        <dbReference type="EMBL" id="CAG9803439.1"/>
    </source>
</evidence>
<dbReference type="CDD" id="cd19437">
    <property type="entry name" value="lipocalin_apoD-like"/>
    <property type="match status" value="1"/>
</dbReference>
<dbReference type="PANTHER" id="PTHR10612">
    <property type="entry name" value="APOLIPOPROTEIN D"/>
    <property type="match status" value="1"/>
</dbReference>
<keyword evidence="13" id="KW-1185">Reference proteome</keyword>
<dbReference type="Gene3D" id="2.40.128.20">
    <property type="match status" value="1"/>
</dbReference>
<dbReference type="FunFam" id="2.40.128.20:FF:000003">
    <property type="entry name" value="Apolipoprotein D"/>
    <property type="match status" value="1"/>
</dbReference>
<sequence>MYQFLFVLLSISLISAQQFFDSPCPDRPVQQDFDLTKYISHKWYEVYRYNAMFQKGCECSRATYTLNTDNTVKVHNCCKKPEGNECAIGKAIVSFPEHLPLEGKLNVAFNDQPITKSNYWVLSTDYEKYSVVYTCGNIPGNKSIQFAWILSATPQLDESVSAHVNELIDKYFDRSALIVVNQSESFCEPRD</sequence>
<dbReference type="InterPro" id="IPR003057">
    <property type="entry name" value="Invtbrt_color"/>
</dbReference>
<feature type="domain" description="Lipocalin/cytosolic fatty-acid binding" evidence="11">
    <location>
        <begin position="34"/>
        <end position="181"/>
    </location>
</feature>
<dbReference type="InterPro" id="IPR012674">
    <property type="entry name" value="Calycin"/>
</dbReference>
<evidence type="ECO:0000256" key="4">
    <source>
        <dbReference type="ARBA" id="ARBA00022448"/>
    </source>
</evidence>